<dbReference type="SUPFAM" id="SSF82784">
    <property type="entry name" value="OsmC-like"/>
    <property type="match status" value="1"/>
</dbReference>
<dbReference type="InterPro" id="IPR003718">
    <property type="entry name" value="OsmC/Ohr_fam"/>
</dbReference>
<dbReference type="InterPro" id="IPR015946">
    <property type="entry name" value="KH_dom-like_a/b"/>
</dbReference>
<comment type="caution">
    <text evidence="2">The sequence shown here is derived from an EMBL/GenBank/DDBJ whole genome shotgun (WGS) entry which is preliminary data.</text>
</comment>
<proteinExistence type="predicted"/>
<dbReference type="Gene3D" id="3.30.300.20">
    <property type="match status" value="1"/>
</dbReference>
<feature type="region of interest" description="Disordered" evidence="1">
    <location>
        <begin position="1"/>
        <end position="22"/>
    </location>
</feature>
<dbReference type="Pfam" id="PF02566">
    <property type="entry name" value="OsmC"/>
    <property type="match status" value="1"/>
</dbReference>
<accession>A0AAN7T5M6</accession>
<gene>
    <name evidence="2" type="ORF">LTR05_000021</name>
</gene>
<keyword evidence="3" id="KW-1185">Reference proteome</keyword>
<reference evidence="2 3" key="1">
    <citation type="submission" date="2023-08" db="EMBL/GenBank/DDBJ databases">
        <title>Black Yeasts Isolated from many extreme environments.</title>
        <authorList>
            <person name="Coleine C."/>
            <person name="Stajich J.E."/>
            <person name="Selbmann L."/>
        </authorList>
    </citation>
    <scope>NUCLEOTIDE SEQUENCE [LARGE SCALE GENOMIC DNA]</scope>
    <source>
        <strain evidence="2 3">CCFEE 5910</strain>
    </source>
</reference>
<name>A0AAN7T5M6_9EURO</name>
<dbReference type="AlphaFoldDB" id="A0AAN7T5M6"/>
<evidence type="ECO:0000313" key="2">
    <source>
        <dbReference type="EMBL" id="KAK5089854.1"/>
    </source>
</evidence>
<organism evidence="2 3">
    <name type="scientific">Lithohypha guttulata</name>
    <dbReference type="NCBI Taxonomy" id="1690604"/>
    <lineage>
        <taxon>Eukaryota</taxon>
        <taxon>Fungi</taxon>
        <taxon>Dikarya</taxon>
        <taxon>Ascomycota</taxon>
        <taxon>Pezizomycotina</taxon>
        <taxon>Eurotiomycetes</taxon>
        <taxon>Chaetothyriomycetidae</taxon>
        <taxon>Chaetothyriales</taxon>
        <taxon>Trichomeriaceae</taxon>
        <taxon>Lithohypha</taxon>
    </lineage>
</organism>
<dbReference type="PANTHER" id="PTHR35368:SF1">
    <property type="entry name" value="HYDROPEROXIDE REDUCTASE"/>
    <property type="match status" value="1"/>
</dbReference>
<dbReference type="InterPro" id="IPR036102">
    <property type="entry name" value="OsmC/Ohrsf"/>
</dbReference>
<dbReference type="PANTHER" id="PTHR35368">
    <property type="entry name" value="HYDROPEROXIDE REDUCTASE"/>
    <property type="match status" value="1"/>
</dbReference>
<feature type="compositionally biased region" description="Basic and acidic residues" evidence="1">
    <location>
        <begin position="188"/>
        <end position="207"/>
    </location>
</feature>
<evidence type="ECO:0008006" key="4">
    <source>
        <dbReference type="Google" id="ProtNLM"/>
    </source>
</evidence>
<dbReference type="EMBL" id="JAVRRJ010000001">
    <property type="protein sequence ID" value="KAK5089854.1"/>
    <property type="molecule type" value="Genomic_DNA"/>
</dbReference>
<sequence>MSDAASALRAKQKPLKDKYRSDPSSAVVTLTSTGSLDATNLTCSLGAASAAKKVAGLHPAAGGPGFDASGELCSGDMLLESLVACFGVTVRAVATAMSIPLEGGSITVQGDLDFRGTLGIKEENGGSVPVGFKSIKLVLRLDVGEEYKESVDKLISMSEKYCVVLQTIKQGVSVETKLAHIGKSVPDTRKDEDIQQDGETKAERTLSNEDVIPLQ</sequence>
<dbReference type="InterPro" id="IPR052924">
    <property type="entry name" value="OsmC/Ohr_hydroprdx_reductase"/>
</dbReference>
<evidence type="ECO:0000313" key="3">
    <source>
        <dbReference type="Proteomes" id="UP001309876"/>
    </source>
</evidence>
<feature type="region of interest" description="Disordered" evidence="1">
    <location>
        <begin position="188"/>
        <end position="215"/>
    </location>
</feature>
<dbReference type="Proteomes" id="UP001309876">
    <property type="component" value="Unassembled WGS sequence"/>
</dbReference>
<evidence type="ECO:0000256" key="1">
    <source>
        <dbReference type="SAM" id="MobiDB-lite"/>
    </source>
</evidence>
<protein>
    <recommendedName>
        <fullName evidence="4">OsmC-like protein</fullName>
    </recommendedName>
</protein>